<dbReference type="PROSITE" id="PS50896">
    <property type="entry name" value="LISH"/>
    <property type="match status" value="1"/>
</dbReference>
<gene>
    <name evidence="2" type="ORF">MELLADRAFT_73683</name>
</gene>
<dbReference type="SMART" id="SM00757">
    <property type="entry name" value="CRA"/>
    <property type="match status" value="1"/>
</dbReference>
<dbReference type="InterPro" id="IPR013144">
    <property type="entry name" value="CRA_dom"/>
</dbReference>
<evidence type="ECO:0000259" key="1">
    <source>
        <dbReference type="PROSITE" id="PS50897"/>
    </source>
</evidence>
<dbReference type="STRING" id="747676.F4SBX3"/>
<keyword evidence="3" id="KW-1185">Reference proteome</keyword>
<proteinExistence type="predicted"/>
<dbReference type="RefSeq" id="XP_007418873.1">
    <property type="nucleotide sequence ID" value="XM_007418811.1"/>
</dbReference>
<dbReference type="InParanoid" id="F4SBX3"/>
<dbReference type="HOGENOM" id="CLU_073203_1_0_1"/>
<dbReference type="Proteomes" id="UP000001072">
    <property type="component" value="Unassembled WGS sequence"/>
</dbReference>
<dbReference type="VEuPathDB" id="FungiDB:MELLADRAFT_73683"/>
<dbReference type="InterPro" id="IPR006595">
    <property type="entry name" value="CTLH_C"/>
</dbReference>
<dbReference type="eggNOG" id="KOG2659">
    <property type="taxonomic scope" value="Eukaryota"/>
</dbReference>
<dbReference type="GeneID" id="18932459"/>
<dbReference type="SMART" id="SM00667">
    <property type="entry name" value="LisH"/>
    <property type="match status" value="1"/>
</dbReference>
<dbReference type="EMBL" id="GL883196">
    <property type="protein sequence ID" value="EGF97846.1"/>
    <property type="molecule type" value="Genomic_DNA"/>
</dbReference>
<name>F4SBX3_MELLP</name>
<dbReference type="InterPro" id="IPR006594">
    <property type="entry name" value="LisH"/>
</dbReference>
<dbReference type="KEGG" id="mlr:MELLADRAFT_73683"/>
<dbReference type="Pfam" id="PF08513">
    <property type="entry name" value="LisH"/>
    <property type="match status" value="1"/>
</dbReference>
<dbReference type="InterPro" id="IPR050618">
    <property type="entry name" value="Ubq-SigPath_Reg"/>
</dbReference>
<feature type="domain" description="CTLH" evidence="1">
    <location>
        <begin position="69"/>
        <end position="126"/>
    </location>
</feature>
<dbReference type="PANTHER" id="PTHR12864">
    <property type="entry name" value="RAN BINDING PROTEIN 9-RELATED"/>
    <property type="match status" value="1"/>
</dbReference>
<dbReference type="FunCoup" id="F4SBX3">
    <property type="interactions" value="563"/>
</dbReference>
<protein>
    <recommendedName>
        <fullName evidence="1">CTLH domain-containing protein</fullName>
    </recommendedName>
</protein>
<dbReference type="AlphaFoldDB" id="F4SBX3"/>
<evidence type="ECO:0000313" key="3">
    <source>
        <dbReference type="Proteomes" id="UP000001072"/>
    </source>
</evidence>
<reference evidence="3" key="1">
    <citation type="journal article" date="2011" name="Proc. Natl. Acad. Sci. U.S.A.">
        <title>Obligate biotrophy features unraveled by the genomic analysis of rust fungi.</title>
        <authorList>
            <person name="Duplessis S."/>
            <person name="Cuomo C.A."/>
            <person name="Lin Y.-C."/>
            <person name="Aerts A."/>
            <person name="Tisserant E."/>
            <person name="Veneault-Fourrey C."/>
            <person name="Joly D.L."/>
            <person name="Hacquard S."/>
            <person name="Amselem J."/>
            <person name="Cantarel B.L."/>
            <person name="Chiu R."/>
            <person name="Coutinho P.M."/>
            <person name="Feau N."/>
            <person name="Field M."/>
            <person name="Frey P."/>
            <person name="Gelhaye E."/>
            <person name="Goldberg J."/>
            <person name="Grabherr M.G."/>
            <person name="Kodira C.D."/>
            <person name="Kohler A."/>
            <person name="Kuees U."/>
            <person name="Lindquist E.A."/>
            <person name="Lucas S.M."/>
            <person name="Mago R."/>
            <person name="Mauceli E."/>
            <person name="Morin E."/>
            <person name="Murat C."/>
            <person name="Pangilinan J.L."/>
            <person name="Park R."/>
            <person name="Pearson M."/>
            <person name="Quesneville H."/>
            <person name="Rouhier N."/>
            <person name="Sakthikumar S."/>
            <person name="Salamov A.A."/>
            <person name="Schmutz J."/>
            <person name="Selles B."/>
            <person name="Shapiro H."/>
            <person name="Tanguay P."/>
            <person name="Tuskan G.A."/>
            <person name="Henrissat B."/>
            <person name="Van de Peer Y."/>
            <person name="Rouze P."/>
            <person name="Ellis J.G."/>
            <person name="Dodds P.N."/>
            <person name="Schein J.E."/>
            <person name="Zhong S."/>
            <person name="Hamelin R.C."/>
            <person name="Grigoriev I.V."/>
            <person name="Szabo L.J."/>
            <person name="Martin F."/>
        </authorList>
    </citation>
    <scope>NUCLEOTIDE SEQUENCE [LARGE SCALE GENOMIC DNA]</scope>
    <source>
        <strain evidence="3">98AG31 / pathotype 3-4-7</strain>
    </source>
</reference>
<dbReference type="PROSITE" id="PS50897">
    <property type="entry name" value="CTLH"/>
    <property type="match status" value="1"/>
</dbReference>
<dbReference type="SMART" id="SM00668">
    <property type="entry name" value="CTLH"/>
    <property type="match status" value="1"/>
</dbReference>
<dbReference type="OrthoDB" id="2415936at2759"/>
<organism evidence="3">
    <name type="scientific">Melampsora larici-populina (strain 98AG31 / pathotype 3-4-7)</name>
    <name type="common">Poplar leaf rust fungus</name>
    <dbReference type="NCBI Taxonomy" id="747676"/>
    <lineage>
        <taxon>Eukaryota</taxon>
        <taxon>Fungi</taxon>
        <taxon>Dikarya</taxon>
        <taxon>Basidiomycota</taxon>
        <taxon>Pucciniomycotina</taxon>
        <taxon>Pucciniomycetes</taxon>
        <taxon>Pucciniales</taxon>
        <taxon>Melampsoraceae</taxon>
        <taxon>Melampsora</taxon>
    </lineage>
</organism>
<dbReference type="Pfam" id="PF10607">
    <property type="entry name" value="CTLH"/>
    <property type="match status" value="1"/>
</dbReference>
<dbReference type="InterPro" id="IPR024964">
    <property type="entry name" value="CTLH/CRA"/>
</dbReference>
<accession>F4SBX3</accession>
<sequence length="262" mass="28961">MSGASRGNGSNKRIVITKDDWQETLAGIHVDKDDLNRLVMDYLVIEGFKDAAQNFARESGLTPSIDLESIEYRMGIKNAIQRGDVEEAIAKVNDLNPEILDHNPGLFFHLQQQRMIEYIRRGQIAEALSFAQQELAPRGEENPVFLAELERTMALLAFDTGIRGTDNPESANVIPSHIQELLLPSQRQRTAGQLNSAILTSQSHGKDPKLPNLLRMMAWGETLLESRADFPKLDIAQLLAQTDGGQDSSSIRASETPSGTVV</sequence>
<evidence type="ECO:0000313" key="2">
    <source>
        <dbReference type="EMBL" id="EGF97846.1"/>
    </source>
</evidence>